<evidence type="ECO:0000313" key="3">
    <source>
        <dbReference type="Proteomes" id="UP000002482"/>
    </source>
</evidence>
<protein>
    <recommendedName>
        <fullName evidence="4">Lipoprotein</fullName>
    </recommendedName>
</protein>
<evidence type="ECO:0008006" key="4">
    <source>
        <dbReference type="Google" id="ProtNLM"/>
    </source>
</evidence>
<dbReference type="EMBL" id="CP002521">
    <property type="protein sequence ID" value="ADX47399.1"/>
    <property type="molecule type" value="Genomic_DNA"/>
</dbReference>
<sequence>MSMGSACMMVLLAMASLAGCAGTTHTDVLQVRIPVPVACQEPVPERPSMPTEALRPGASLDDFARAAMAEIERREGYEGRLAAALEACRMPFVAVPGAAPSPAPRPDA</sequence>
<dbReference type="GeneID" id="34236531"/>
<evidence type="ECO:0000313" key="2">
    <source>
        <dbReference type="EMBL" id="ADX47399.1"/>
    </source>
</evidence>
<gene>
    <name evidence="2" type="ordered locus">Acav_3498</name>
</gene>
<name>F0QBP0_PARA1</name>
<reference evidence="2" key="1">
    <citation type="submission" date="2011-02" db="EMBL/GenBank/DDBJ databases">
        <title>Complete sequence of Acidovorax avenae subsp. avenae ATCC 19860.</title>
        <authorList>
            <consortium name="US DOE Joint Genome Institute"/>
            <person name="Lucas S."/>
            <person name="Copeland A."/>
            <person name="Lapidus A."/>
            <person name="Cheng J.-F."/>
            <person name="Goodwin L."/>
            <person name="Pitluck S."/>
            <person name="Chertkov O."/>
            <person name="Held B."/>
            <person name="Detter J.C."/>
            <person name="Han C."/>
            <person name="Tapia R."/>
            <person name="Land M."/>
            <person name="Hauser L."/>
            <person name="Kyrpides N."/>
            <person name="Ivanova N."/>
            <person name="Ovchinnikova G."/>
            <person name="Pagani I."/>
            <person name="Gordon S."/>
            <person name="Woyke T."/>
        </authorList>
    </citation>
    <scope>NUCLEOTIDE SEQUENCE</scope>
    <source>
        <strain evidence="2">ATCC 19860</strain>
    </source>
</reference>
<organism evidence="2 3">
    <name type="scientific">Paracidovorax avenae (strain ATCC 19860 / DSM 7227 / CCUG 15838 / JCM 20985 / LMG 2117 / NCPPB 1011)</name>
    <name type="common">Acidovorax avenae</name>
    <dbReference type="NCBI Taxonomy" id="643561"/>
    <lineage>
        <taxon>Bacteria</taxon>
        <taxon>Pseudomonadati</taxon>
        <taxon>Pseudomonadota</taxon>
        <taxon>Betaproteobacteria</taxon>
        <taxon>Burkholderiales</taxon>
        <taxon>Comamonadaceae</taxon>
        <taxon>Paracidovorax</taxon>
    </lineage>
</organism>
<keyword evidence="3" id="KW-1185">Reference proteome</keyword>
<dbReference type="Proteomes" id="UP000002482">
    <property type="component" value="Chromosome"/>
</dbReference>
<dbReference type="RefSeq" id="WP_013595884.1">
    <property type="nucleotide sequence ID" value="NC_015138.1"/>
</dbReference>
<accession>F0QBP0</accession>
<dbReference type="HOGENOM" id="CLU_149341_1_0_4"/>
<evidence type="ECO:0000256" key="1">
    <source>
        <dbReference type="SAM" id="SignalP"/>
    </source>
</evidence>
<dbReference type="AlphaFoldDB" id="F0QBP0"/>
<dbReference type="KEGG" id="aaa:Acav_3498"/>
<keyword evidence="1" id="KW-0732">Signal</keyword>
<feature type="signal peptide" evidence="1">
    <location>
        <begin position="1"/>
        <end position="21"/>
    </location>
</feature>
<proteinExistence type="predicted"/>
<feature type="chain" id="PRO_5003258686" description="Lipoprotein" evidence="1">
    <location>
        <begin position="22"/>
        <end position="108"/>
    </location>
</feature>